<dbReference type="PANTHER" id="PTHR41536:SF1">
    <property type="entry name" value="PKHD-TYPE HYDROXYLASE YBIX"/>
    <property type="match status" value="1"/>
</dbReference>
<dbReference type="InterPro" id="IPR044862">
    <property type="entry name" value="Pro_4_hyd_alph_FE2OG_OXY"/>
</dbReference>
<evidence type="ECO:0000256" key="3">
    <source>
        <dbReference type="ARBA" id="ARBA00022964"/>
    </source>
</evidence>
<protein>
    <submittedName>
        <fullName evidence="7">Iron-uptake factor</fullName>
    </submittedName>
</protein>
<dbReference type="GO" id="GO:0005506">
    <property type="term" value="F:iron ion binding"/>
    <property type="evidence" value="ECO:0007669"/>
    <property type="project" value="InterPro"/>
</dbReference>
<dbReference type="PANTHER" id="PTHR41536">
    <property type="entry name" value="PKHD-TYPE HYDROXYLASE YBIX"/>
    <property type="match status" value="1"/>
</dbReference>
<evidence type="ECO:0000256" key="1">
    <source>
        <dbReference type="ARBA" id="ARBA00001961"/>
    </source>
</evidence>
<organism evidence="7 8">
    <name type="scientific">Synechococcus phage S-T4</name>
    <dbReference type="NCBI Taxonomy" id="2268578"/>
    <lineage>
        <taxon>Viruses</taxon>
        <taxon>Duplodnaviria</taxon>
        <taxon>Heunggongvirae</taxon>
        <taxon>Uroviricota</taxon>
        <taxon>Caudoviricetes</taxon>
        <taxon>Pantevenvirales</taxon>
        <taxon>Kyanoviridae</taxon>
        <taxon>Tamkungvirus</taxon>
        <taxon>Tamkungvirus ST4</taxon>
    </lineage>
</organism>
<dbReference type="GO" id="GO:0031418">
    <property type="term" value="F:L-ascorbic acid binding"/>
    <property type="evidence" value="ECO:0007669"/>
    <property type="project" value="InterPro"/>
</dbReference>
<dbReference type="Gene3D" id="2.60.120.620">
    <property type="entry name" value="q2cbj1_9rhob like domain"/>
    <property type="match status" value="1"/>
</dbReference>
<dbReference type="GO" id="GO:0006974">
    <property type="term" value="P:DNA damage response"/>
    <property type="evidence" value="ECO:0007669"/>
    <property type="project" value="TreeGrafter"/>
</dbReference>
<comment type="cofactor">
    <cofactor evidence="1">
        <name>L-ascorbate</name>
        <dbReference type="ChEBI" id="CHEBI:38290"/>
    </cofactor>
</comment>
<dbReference type="RefSeq" id="YP_009810984.1">
    <property type="nucleotide sequence ID" value="NC_048049.1"/>
</dbReference>
<keyword evidence="3" id="KW-0223">Dioxygenase</keyword>
<reference evidence="7" key="2">
    <citation type="submission" date="2018-05" db="EMBL/GenBank/DDBJ databases">
        <authorList>
            <person name="Lanie J.A."/>
            <person name="Ng W.-L."/>
            <person name="Kazmierczak K.M."/>
            <person name="Andrzejewski T.M."/>
            <person name="Davidsen T.M."/>
            <person name="Wayne K.J."/>
            <person name="Tettelin H."/>
            <person name="Glass J.I."/>
            <person name="Rusch D."/>
            <person name="Podicherti R."/>
            <person name="Tsui H.-C.T."/>
            <person name="Winkler M.E."/>
        </authorList>
    </citation>
    <scope>NUCLEOTIDE SEQUENCE [LARGE SCALE GENOMIC DNA]</scope>
</reference>
<feature type="domain" description="Fe2OG dioxygenase" evidence="6">
    <location>
        <begin position="79"/>
        <end position="168"/>
    </location>
</feature>
<keyword evidence="2" id="KW-0479">Metal-binding</keyword>
<evidence type="ECO:0000313" key="7">
    <source>
        <dbReference type="EMBL" id="AXQ70625.1"/>
    </source>
</evidence>
<dbReference type="InterPro" id="IPR023550">
    <property type="entry name" value="PKHD_hydroxylase"/>
</dbReference>
<dbReference type="GO" id="GO:0016706">
    <property type="term" value="F:2-oxoglutarate-dependent dioxygenase activity"/>
    <property type="evidence" value="ECO:0007669"/>
    <property type="project" value="InterPro"/>
</dbReference>
<dbReference type="SMART" id="SM00702">
    <property type="entry name" value="P4Hc"/>
    <property type="match status" value="1"/>
</dbReference>
<evidence type="ECO:0000313" key="8">
    <source>
        <dbReference type="Proteomes" id="UP000257648"/>
    </source>
</evidence>
<dbReference type="RefSeq" id="YP_009810782.1">
    <property type="nucleotide sequence ID" value="NC_048049.1"/>
</dbReference>
<dbReference type="KEGG" id="vg:55002006"/>
<dbReference type="GeneID" id="55002006"/>
<keyword evidence="8" id="KW-1185">Reference proteome</keyword>
<keyword evidence="4" id="KW-0560">Oxidoreductase</keyword>
<sequence>MSYLISKYLEQDDLSKLHQMMRVASWQDGLSSYSSDSTQPDFDSYKIKKNMQCDLDTDIIYNALDKNEDFLDFTFARRTGKPLFTNTYTGGYYNAHFDHPDCGHFSTTIFLSDPDTYDGGELVLLLDGEEKKFKLDAGYGITYETGTAHRVNKVTRGDRYAAVFWSTSFIFDMDDLHKWRYYTMMTNRFRNELYYEDLISFKESLYTHFRSKCDNIARKYVNASPQ</sequence>
<dbReference type="InterPro" id="IPR006620">
    <property type="entry name" value="Pro_4_hyd_alph"/>
</dbReference>
<dbReference type="Proteomes" id="UP000257648">
    <property type="component" value="Segment"/>
</dbReference>
<evidence type="ECO:0000256" key="2">
    <source>
        <dbReference type="ARBA" id="ARBA00022723"/>
    </source>
</evidence>
<dbReference type="PROSITE" id="PS51471">
    <property type="entry name" value="FE2OG_OXY"/>
    <property type="match status" value="1"/>
</dbReference>
<evidence type="ECO:0000256" key="4">
    <source>
        <dbReference type="ARBA" id="ARBA00023002"/>
    </source>
</evidence>
<keyword evidence="5" id="KW-0408">Iron</keyword>
<dbReference type="EMBL" id="MH412654">
    <property type="protein sequence ID" value="AXQ70625.1"/>
    <property type="molecule type" value="Genomic_DNA"/>
</dbReference>
<dbReference type="EMBL" id="MH412654">
    <property type="protein sequence ID" value="AXQ70423.1"/>
    <property type="molecule type" value="Genomic_DNA"/>
</dbReference>
<dbReference type="InterPro" id="IPR005123">
    <property type="entry name" value="Oxoglu/Fe-dep_dioxygenase_dom"/>
</dbReference>
<dbReference type="Pfam" id="PF13640">
    <property type="entry name" value="2OG-FeII_Oxy_3"/>
    <property type="match status" value="1"/>
</dbReference>
<reference evidence="8" key="1">
    <citation type="submission" date="2018-05" db="EMBL/GenBank/DDBJ databases">
        <authorList>
            <person name="You S."/>
        </authorList>
    </citation>
    <scope>NUCLEOTIDE SEQUENCE [LARGE SCALE GENOMIC DNA]</scope>
</reference>
<evidence type="ECO:0000256" key="5">
    <source>
        <dbReference type="ARBA" id="ARBA00023004"/>
    </source>
</evidence>
<evidence type="ECO:0000259" key="6">
    <source>
        <dbReference type="PROSITE" id="PS51471"/>
    </source>
</evidence>
<dbReference type="KEGG" id="vg:55001804"/>
<proteinExistence type="predicted"/>
<name>A0A385EH55_9CAUD</name>
<dbReference type="GeneID" id="55001804"/>
<accession>A0A385EH55</accession>